<dbReference type="SUPFAM" id="SSF54593">
    <property type="entry name" value="Glyoxalase/Bleomycin resistance protein/Dihydroxybiphenyl dioxygenase"/>
    <property type="match status" value="1"/>
</dbReference>
<dbReference type="RefSeq" id="WP_091295206.1">
    <property type="nucleotide sequence ID" value="NZ_FNON01000008.1"/>
</dbReference>
<organism evidence="2 3">
    <name type="scientific">Amycolatopsis xylanica</name>
    <dbReference type="NCBI Taxonomy" id="589385"/>
    <lineage>
        <taxon>Bacteria</taxon>
        <taxon>Bacillati</taxon>
        <taxon>Actinomycetota</taxon>
        <taxon>Actinomycetes</taxon>
        <taxon>Pseudonocardiales</taxon>
        <taxon>Pseudonocardiaceae</taxon>
        <taxon>Amycolatopsis</taxon>
    </lineage>
</organism>
<dbReference type="InterPro" id="IPR029068">
    <property type="entry name" value="Glyas_Bleomycin-R_OHBP_Dase"/>
</dbReference>
<dbReference type="InterPro" id="IPR004360">
    <property type="entry name" value="Glyas_Fos-R_dOase_dom"/>
</dbReference>
<evidence type="ECO:0000313" key="3">
    <source>
        <dbReference type="Proteomes" id="UP000199515"/>
    </source>
</evidence>
<sequence>MAKMIFVNLPVDDVAKSTAFFNKLGFETNPQFSNESGSSLVVSENIFVMVLDKTKFAEFSTKEIGDTSKTTSAIICLSADSREEVDTLVDNALAAGGQPAQEPQDHGFMYGRSFLDLDGHHWEVAYMDMSAMPS</sequence>
<dbReference type="Gene3D" id="3.10.180.10">
    <property type="entry name" value="2,3-Dihydroxybiphenyl 1,2-Dioxygenase, domain 1"/>
    <property type="match status" value="1"/>
</dbReference>
<dbReference type="PROSITE" id="PS51819">
    <property type="entry name" value="VOC"/>
    <property type="match status" value="1"/>
</dbReference>
<accession>A0A1H3P531</accession>
<dbReference type="OrthoDB" id="4265398at2"/>
<dbReference type="PANTHER" id="PTHR36503">
    <property type="entry name" value="BLR2520 PROTEIN"/>
    <property type="match status" value="1"/>
</dbReference>
<dbReference type="Pfam" id="PF00903">
    <property type="entry name" value="Glyoxalase"/>
    <property type="match status" value="1"/>
</dbReference>
<evidence type="ECO:0000313" key="2">
    <source>
        <dbReference type="EMBL" id="SDY96217.1"/>
    </source>
</evidence>
<dbReference type="EMBL" id="FNON01000008">
    <property type="protein sequence ID" value="SDY96217.1"/>
    <property type="molecule type" value="Genomic_DNA"/>
</dbReference>
<keyword evidence="3" id="KW-1185">Reference proteome</keyword>
<proteinExistence type="predicted"/>
<feature type="domain" description="VOC" evidence="1">
    <location>
        <begin position="3"/>
        <end position="127"/>
    </location>
</feature>
<dbReference type="Proteomes" id="UP000199515">
    <property type="component" value="Unassembled WGS sequence"/>
</dbReference>
<gene>
    <name evidence="2" type="ORF">SAMN05421504_10823</name>
</gene>
<dbReference type="PANTHER" id="PTHR36503:SF2">
    <property type="entry name" value="BLR2408 PROTEIN"/>
    <property type="match status" value="1"/>
</dbReference>
<dbReference type="AlphaFoldDB" id="A0A1H3P531"/>
<dbReference type="STRING" id="589385.SAMN05421504_10823"/>
<dbReference type="InterPro" id="IPR037523">
    <property type="entry name" value="VOC_core"/>
</dbReference>
<evidence type="ECO:0000259" key="1">
    <source>
        <dbReference type="PROSITE" id="PS51819"/>
    </source>
</evidence>
<reference evidence="2 3" key="1">
    <citation type="submission" date="2016-10" db="EMBL/GenBank/DDBJ databases">
        <authorList>
            <person name="de Groot N.N."/>
        </authorList>
    </citation>
    <scope>NUCLEOTIDE SEQUENCE [LARGE SCALE GENOMIC DNA]</scope>
    <source>
        <strain evidence="2 3">CPCC 202699</strain>
    </source>
</reference>
<protein>
    <recommendedName>
        <fullName evidence="1">VOC domain-containing protein</fullName>
    </recommendedName>
</protein>
<name>A0A1H3P531_9PSEU</name>